<dbReference type="RefSeq" id="WP_119480965.1">
    <property type="nucleotide sequence ID" value="NZ_QXTG01000001.1"/>
</dbReference>
<keyword evidence="2" id="KW-1185">Reference proteome</keyword>
<comment type="caution">
    <text evidence="1">The sequence shown here is derived from an EMBL/GenBank/DDBJ whole genome shotgun (WGS) entry which is preliminary data.</text>
</comment>
<name>A0A3A1U2J4_9MICO</name>
<organism evidence="1 2">
    <name type="scientific">Amnibacterium setariae</name>
    <dbReference type="NCBI Taxonomy" id="2306585"/>
    <lineage>
        <taxon>Bacteria</taxon>
        <taxon>Bacillati</taxon>
        <taxon>Actinomycetota</taxon>
        <taxon>Actinomycetes</taxon>
        <taxon>Micrococcales</taxon>
        <taxon>Microbacteriaceae</taxon>
        <taxon>Amnibacterium</taxon>
    </lineage>
</organism>
<dbReference type="OrthoDB" id="5180856at2"/>
<dbReference type="Gene3D" id="3.90.550.10">
    <property type="entry name" value="Spore Coat Polysaccharide Biosynthesis Protein SpsA, Chain A"/>
    <property type="match status" value="1"/>
</dbReference>
<dbReference type="EMBL" id="QXTG01000001">
    <property type="protein sequence ID" value="RIX30603.1"/>
    <property type="molecule type" value="Genomic_DNA"/>
</dbReference>
<accession>A0A3A1U2J4</accession>
<proteinExistence type="predicted"/>
<evidence type="ECO:0008006" key="3">
    <source>
        <dbReference type="Google" id="ProtNLM"/>
    </source>
</evidence>
<dbReference type="InterPro" id="IPR029044">
    <property type="entry name" value="Nucleotide-diphossugar_trans"/>
</dbReference>
<dbReference type="AlphaFoldDB" id="A0A3A1U2J4"/>
<evidence type="ECO:0000313" key="2">
    <source>
        <dbReference type="Proteomes" id="UP000265742"/>
    </source>
</evidence>
<gene>
    <name evidence="1" type="ORF">D1781_04085</name>
</gene>
<sequence length="236" mass="25886">MRHALLITAFDRPDYLRRVVDSWLRVPGLDGWHVRAAVEPGPVQEEVAALLRALPGAEVVVNEERLGVARNPHRHLDALFAAGYDFVARTEDDLLVADDVLALLEHCASAFRDAADVAAVCAYSPAPAGAEPAAVHRTTAFSPWLWGTWRSTWTDLIGPTWDLDYSTWNGSPGFESGWDWNLNTRVLPAHGLTTVAPLASRVQNIGVVGQHGTAENHETAASFRPSFGRPAYRYVE</sequence>
<dbReference type="SUPFAM" id="SSF53448">
    <property type="entry name" value="Nucleotide-diphospho-sugar transferases"/>
    <property type="match status" value="1"/>
</dbReference>
<protein>
    <recommendedName>
        <fullName evidence="3">Glycosyltransferase</fullName>
    </recommendedName>
</protein>
<reference evidence="2" key="1">
    <citation type="submission" date="2018-09" db="EMBL/GenBank/DDBJ databases">
        <authorList>
            <person name="Kim I."/>
        </authorList>
    </citation>
    <scope>NUCLEOTIDE SEQUENCE [LARGE SCALE GENOMIC DNA]</scope>
    <source>
        <strain evidence="2">DD4a</strain>
    </source>
</reference>
<dbReference type="Proteomes" id="UP000265742">
    <property type="component" value="Unassembled WGS sequence"/>
</dbReference>
<evidence type="ECO:0000313" key="1">
    <source>
        <dbReference type="EMBL" id="RIX30603.1"/>
    </source>
</evidence>